<evidence type="ECO:0000256" key="1">
    <source>
        <dbReference type="SAM" id="Phobius"/>
    </source>
</evidence>
<keyword evidence="1" id="KW-0472">Membrane</keyword>
<comment type="caution">
    <text evidence="2">The sequence shown here is derived from an EMBL/GenBank/DDBJ whole genome shotgun (WGS) entry which is preliminary data.</text>
</comment>
<dbReference type="EMBL" id="BOMF01000061">
    <property type="protein sequence ID" value="GID45844.1"/>
    <property type="molecule type" value="Genomic_DNA"/>
</dbReference>
<proteinExistence type="predicted"/>
<sequence length="261" mass="27729">MTTPGAGAFESTFYEATQAISAGMEEIQTEYRNLEERLNRVLRFLFPPISDGLIAAFEKLNGIMHKFMDALQQLITEPGYPPALFRIGDSWEIEVGQKLSERAALMAPARLAAATSFEGRAAKAYGFAAEEQSKATESFMSLSSSMKSALHELANSQIMFLLAVGVAVTTAVVAIASAAISAGTVVGAPAAPAIAIAGVSAAIIMLLSLAPIIYDAYSKMKTAIATMDSELRGSAGMPDGKWPTIGEQITNNQKPWKVETD</sequence>
<keyword evidence="1" id="KW-1133">Transmembrane helix</keyword>
<evidence type="ECO:0000313" key="2">
    <source>
        <dbReference type="EMBL" id="GID45844.1"/>
    </source>
</evidence>
<reference evidence="2" key="1">
    <citation type="submission" date="2021-01" db="EMBL/GenBank/DDBJ databases">
        <title>Whole genome shotgun sequence of Actinoplanes capillaceus NBRC 16408.</title>
        <authorList>
            <person name="Komaki H."/>
            <person name="Tamura T."/>
        </authorList>
    </citation>
    <scope>NUCLEOTIDE SEQUENCE [LARGE SCALE GENOMIC DNA]</scope>
    <source>
        <strain evidence="2">NBRC 16408</strain>
    </source>
</reference>
<keyword evidence="1" id="KW-0812">Transmembrane</keyword>
<gene>
    <name evidence="2" type="ORF">Aca07nite_31190</name>
</gene>
<protein>
    <recommendedName>
        <fullName evidence="3">Proteins of 100 residues with WXG</fullName>
    </recommendedName>
</protein>
<accession>A0ABQ3WHY6</accession>
<dbReference type="RefSeq" id="WP_204296249.1">
    <property type="nucleotide sequence ID" value="NZ_BAAAGQ010000044.1"/>
</dbReference>
<organism evidence="2">
    <name type="scientific">Actinoplanes campanulatus</name>
    <dbReference type="NCBI Taxonomy" id="113559"/>
    <lineage>
        <taxon>Bacteria</taxon>
        <taxon>Bacillati</taxon>
        <taxon>Actinomycetota</taxon>
        <taxon>Actinomycetes</taxon>
        <taxon>Micromonosporales</taxon>
        <taxon>Micromonosporaceae</taxon>
        <taxon>Actinoplanes</taxon>
    </lineage>
</organism>
<feature type="transmembrane region" description="Helical" evidence="1">
    <location>
        <begin position="192"/>
        <end position="214"/>
    </location>
</feature>
<name>A0ABQ3WHY6_9ACTN</name>
<evidence type="ECO:0008006" key="3">
    <source>
        <dbReference type="Google" id="ProtNLM"/>
    </source>
</evidence>
<feature type="transmembrane region" description="Helical" evidence="1">
    <location>
        <begin position="158"/>
        <end position="180"/>
    </location>
</feature>